<organism evidence="1 2">
    <name type="scientific">Frondihabitans peucedani</name>
    <dbReference type="NCBI Taxonomy" id="598626"/>
    <lineage>
        <taxon>Bacteria</taxon>
        <taxon>Bacillati</taxon>
        <taxon>Actinomycetota</taxon>
        <taxon>Actinomycetes</taxon>
        <taxon>Micrococcales</taxon>
        <taxon>Microbacteriaceae</taxon>
        <taxon>Frondihabitans</taxon>
    </lineage>
</organism>
<proteinExistence type="predicted"/>
<evidence type="ECO:0000313" key="1">
    <source>
        <dbReference type="EMBL" id="GAA4266635.1"/>
    </source>
</evidence>
<keyword evidence="2" id="KW-1185">Reference proteome</keyword>
<name>A0ABP8E3M6_9MICO</name>
<gene>
    <name evidence="1" type="ORF">GCM10022256_22470</name>
</gene>
<comment type="caution">
    <text evidence="1">The sequence shown here is derived from an EMBL/GenBank/DDBJ whole genome shotgun (WGS) entry which is preliminary data.</text>
</comment>
<evidence type="ECO:0000313" key="2">
    <source>
        <dbReference type="Proteomes" id="UP001501594"/>
    </source>
</evidence>
<dbReference type="RefSeq" id="WP_344796194.1">
    <property type="nucleotide sequence ID" value="NZ_BAABAU010000002.1"/>
</dbReference>
<reference evidence="2" key="1">
    <citation type="journal article" date="2019" name="Int. J. Syst. Evol. Microbiol.">
        <title>The Global Catalogue of Microorganisms (GCM) 10K type strain sequencing project: providing services to taxonomists for standard genome sequencing and annotation.</title>
        <authorList>
            <consortium name="The Broad Institute Genomics Platform"/>
            <consortium name="The Broad Institute Genome Sequencing Center for Infectious Disease"/>
            <person name="Wu L."/>
            <person name="Ma J."/>
        </authorList>
    </citation>
    <scope>NUCLEOTIDE SEQUENCE [LARGE SCALE GENOMIC DNA]</scope>
    <source>
        <strain evidence="2">JCM 17442</strain>
    </source>
</reference>
<dbReference type="Proteomes" id="UP001501594">
    <property type="component" value="Unassembled WGS sequence"/>
</dbReference>
<dbReference type="EMBL" id="BAABAU010000002">
    <property type="protein sequence ID" value="GAA4266635.1"/>
    <property type="molecule type" value="Genomic_DNA"/>
</dbReference>
<sequence>MNSSTKPLEILRAAFGLAELLFPDQVAEHILGHPADPRERVFIRILGGRHLTQAAILLILSRRTAHRLGGVVDLIHAGTMVAVAVTDPRRKVAGTVNATVAVVFAAGELR</sequence>
<accession>A0ABP8E3M6</accession>
<protein>
    <submittedName>
        <fullName evidence="1">Uncharacterized protein</fullName>
    </submittedName>
</protein>